<evidence type="ECO:0000256" key="6">
    <source>
        <dbReference type="ARBA" id="ARBA00022825"/>
    </source>
</evidence>
<evidence type="ECO:0000259" key="7">
    <source>
        <dbReference type="Pfam" id="PF00326"/>
    </source>
</evidence>
<dbReference type="InterPro" id="IPR002470">
    <property type="entry name" value="Peptidase_S9A"/>
</dbReference>
<evidence type="ECO:0000256" key="3">
    <source>
        <dbReference type="ARBA" id="ARBA00011897"/>
    </source>
</evidence>
<dbReference type="Gene3D" id="2.130.10.120">
    <property type="entry name" value="Prolyl oligopeptidase, N-terminal domain"/>
    <property type="match status" value="1"/>
</dbReference>
<evidence type="ECO:0000256" key="2">
    <source>
        <dbReference type="ARBA" id="ARBA00005228"/>
    </source>
</evidence>
<proteinExistence type="inferred from homology"/>
<dbReference type="Pfam" id="PF00326">
    <property type="entry name" value="Peptidase_S9"/>
    <property type="match status" value="1"/>
</dbReference>
<comment type="similarity">
    <text evidence="2">Belongs to the peptidase S9A family.</text>
</comment>
<dbReference type="PROSITE" id="PS51257">
    <property type="entry name" value="PROKAR_LIPOPROTEIN"/>
    <property type="match status" value="1"/>
</dbReference>
<dbReference type="InterPro" id="IPR001375">
    <property type="entry name" value="Peptidase_S9_cat"/>
</dbReference>
<organism evidence="9 10">
    <name type="scientific">Shewanella putrefaciens</name>
    <name type="common">Pseudomonas putrefaciens</name>
    <dbReference type="NCBI Taxonomy" id="24"/>
    <lineage>
        <taxon>Bacteria</taxon>
        <taxon>Pseudomonadati</taxon>
        <taxon>Pseudomonadota</taxon>
        <taxon>Gammaproteobacteria</taxon>
        <taxon>Alteromonadales</taxon>
        <taxon>Shewanellaceae</taxon>
        <taxon>Shewanella</taxon>
    </lineage>
</organism>
<dbReference type="RefSeq" id="WP_011919106.1">
    <property type="nucleotide sequence ID" value="NZ_BMPK01000002.1"/>
</dbReference>
<keyword evidence="6" id="KW-0720">Serine protease</keyword>
<gene>
    <name evidence="9" type="ORF">K3G22_07640</name>
</gene>
<comment type="catalytic activity">
    <reaction evidence="1">
        <text>Hydrolysis of Pro-|-Xaa &gt;&gt; Ala-|-Xaa in oligopeptides.</text>
        <dbReference type="EC" id="3.4.21.26"/>
    </reaction>
</comment>
<dbReference type="PRINTS" id="PR00862">
    <property type="entry name" value="PROLIGOPTASE"/>
</dbReference>
<evidence type="ECO:0000256" key="5">
    <source>
        <dbReference type="ARBA" id="ARBA00022801"/>
    </source>
</evidence>
<dbReference type="InterPro" id="IPR051167">
    <property type="entry name" value="Prolyl_oligopep/macrocyclase"/>
</dbReference>
<dbReference type="EMBL" id="CP080635">
    <property type="protein sequence ID" value="QYX74271.1"/>
    <property type="molecule type" value="Genomic_DNA"/>
</dbReference>
<dbReference type="PROSITE" id="PS00708">
    <property type="entry name" value="PRO_ENDOPEP_SER"/>
    <property type="match status" value="1"/>
</dbReference>
<dbReference type="Proteomes" id="UP000827084">
    <property type="component" value="Chromosome"/>
</dbReference>
<dbReference type="PANTHER" id="PTHR42881">
    <property type="entry name" value="PROLYL ENDOPEPTIDASE"/>
    <property type="match status" value="1"/>
</dbReference>
<dbReference type="InterPro" id="IPR023302">
    <property type="entry name" value="Pept_S9A_N"/>
</dbReference>
<keyword evidence="5" id="KW-0378">Hydrolase</keyword>
<protein>
    <recommendedName>
        <fullName evidence="3">prolyl oligopeptidase</fullName>
        <ecNumber evidence="3">3.4.21.26</ecNumber>
    </recommendedName>
</protein>
<keyword evidence="4" id="KW-0645">Protease</keyword>
<name>A0ABX8XFT5_SHEPU</name>
<dbReference type="EC" id="3.4.21.26" evidence="3"/>
<dbReference type="Pfam" id="PF02897">
    <property type="entry name" value="Peptidase_S9_N"/>
    <property type="match status" value="1"/>
</dbReference>
<evidence type="ECO:0000259" key="8">
    <source>
        <dbReference type="Pfam" id="PF02897"/>
    </source>
</evidence>
<dbReference type="Gene3D" id="3.40.50.1820">
    <property type="entry name" value="alpha/beta hydrolase"/>
    <property type="match status" value="1"/>
</dbReference>
<accession>A0ABX8XFT5</accession>
<dbReference type="SUPFAM" id="SSF50993">
    <property type="entry name" value="Peptidase/esterase 'gauge' domain"/>
    <property type="match status" value="1"/>
</dbReference>
<reference evidence="9 10" key="1">
    <citation type="submission" date="2021-08" db="EMBL/GenBank/DDBJ databases">
        <title>Shewanella putrefaciens YZ-J, complete genome.</title>
        <authorList>
            <person name="Yi Z."/>
        </authorList>
    </citation>
    <scope>NUCLEOTIDE SEQUENCE [LARGE SCALE GENOMIC DNA]</scope>
    <source>
        <strain evidence="9 10">YZ-J</strain>
    </source>
</reference>
<evidence type="ECO:0000313" key="10">
    <source>
        <dbReference type="Proteomes" id="UP000827084"/>
    </source>
</evidence>
<dbReference type="InterPro" id="IPR029058">
    <property type="entry name" value="AB_hydrolase_fold"/>
</dbReference>
<dbReference type="PANTHER" id="PTHR42881:SF2">
    <property type="entry name" value="PROLYL ENDOPEPTIDASE"/>
    <property type="match status" value="1"/>
</dbReference>
<evidence type="ECO:0000256" key="1">
    <source>
        <dbReference type="ARBA" id="ARBA00001070"/>
    </source>
</evidence>
<evidence type="ECO:0000256" key="4">
    <source>
        <dbReference type="ARBA" id="ARBA00022670"/>
    </source>
</evidence>
<dbReference type="SUPFAM" id="SSF53474">
    <property type="entry name" value="alpha/beta-Hydrolases"/>
    <property type="match status" value="1"/>
</dbReference>
<sequence length="729" mass="81472">MAVRFHLAKQGLLVATLGLALGACQSGNTPEQHSVEVQQASSNKFVYPETDKDDLVETIHGISVADPYRHLEANTPETEKWVKTQQAFGQEYLAKIPNKQAVVERITELWNYEKVSAPFEHGENQFYYRNDGLQAQSVLYVKGRDGVEKPILDPNKLSTNGTVALSGVSVSNDGKILAYGVSNSGSDWQQWQFINVATGKKLSDELKWIKFSNAVWDKENQGVFYARYDAPAGGDLLADVNFNQKVYYHTLGTDQRQDLLIYERPQNKDWGFKIDVSEQGEYLLLSISQGTDKRNRFFYKSLFEPKSQVVELILNLEAEYEFLGNDGSVFYFKTDLDAPNGKVIAIDTRNSDKSQWQTIIPESKDPINNVAIINDHLVVSYLHDVLGQLSIYSMGGQKRQDVALPGLGNVTGPFGKASKDYFYYVFNSYIQPETTYKFDFKTGGSTVIAKPKVSFNPDNYISEQVFYTSKDGTRVPMMLSYKKGLVKNGQNPTLLYAYGGFAISMTPRFSPANIAWLDMGGIYAVPSLRGGAEYGESWHQAGMFDKKQNVFDDYFAAAEYLINEKYTNTSKLGAYGRSNGGLLMGAAVTQRPELFAAVLPAVGVLDMLRFHKFTIGWAWTSEYGSADNAEQFPALLAYSPYHNVKAQSYPATMVMTADHDDRVVPLHSFKFAAMLQDKQQGDKPVIMRIESNAGHGAGKPTAMKIDEFADIYSFLWQSFGLTLPQTIAK</sequence>
<evidence type="ECO:0000313" key="9">
    <source>
        <dbReference type="EMBL" id="QYX74271.1"/>
    </source>
</evidence>
<dbReference type="InterPro" id="IPR002471">
    <property type="entry name" value="Pept_S9_AS"/>
</dbReference>
<feature type="domain" description="Peptidase S9 prolyl oligopeptidase catalytic" evidence="7">
    <location>
        <begin position="508"/>
        <end position="720"/>
    </location>
</feature>
<keyword evidence="10" id="KW-1185">Reference proteome</keyword>
<feature type="domain" description="Peptidase S9A N-terminal" evidence="8">
    <location>
        <begin position="48"/>
        <end position="450"/>
    </location>
</feature>
<dbReference type="GeneID" id="67443122"/>